<sequence length="220" mass="24482">MGQGYEGHLITQEADIPEVDRIQWRKIDAQLCSVLWQSRLYKVASTIVHISQQDLDLSTYIGQIASLKEEFLTVMPLTPDVGVQQTQLDKFFMVLILIGLRPDLEPVRDQILGSSSVPSLDDVFARLLRISSTQTLPFDSTSDSSVLVSQTSSRGGHSGTRGRGQRPHCTYCNKLGHTRDRCYQLHGRPPRTAYVAQSSDSPLPQPPSSSQQYQTPSNNP</sequence>
<evidence type="ECO:0008006" key="4">
    <source>
        <dbReference type="Google" id="ProtNLM"/>
    </source>
</evidence>
<gene>
    <name evidence="2" type="ORF">CK203_002098</name>
</gene>
<dbReference type="Proteomes" id="UP000288805">
    <property type="component" value="Unassembled WGS sequence"/>
</dbReference>
<dbReference type="PANTHER" id="PTHR34222:SF95">
    <property type="entry name" value="RRNA 2'-O-METHYLTRANSFERASE FIBRILLARIN-LIKE ISOFORM X1"/>
    <property type="match status" value="1"/>
</dbReference>
<feature type="region of interest" description="Disordered" evidence="1">
    <location>
        <begin position="189"/>
        <end position="220"/>
    </location>
</feature>
<dbReference type="GO" id="GO:0003676">
    <property type="term" value="F:nucleic acid binding"/>
    <property type="evidence" value="ECO:0007669"/>
    <property type="project" value="InterPro"/>
</dbReference>
<reference evidence="2 3" key="1">
    <citation type="journal article" date="2018" name="PLoS Genet.">
        <title>Population sequencing reveals clonal diversity and ancestral inbreeding in the grapevine cultivar Chardonnay.</title>
        <authorList>
            <person name="Roach M.J."/>
            <person name="Johnson D.L."/>
            <person name="Bohlmann J."/>
            <person name="van Vuuren H.J."/>
            <person name="Jones S.J."/>
            <person name="Pretorius I.S."/>
            <person name="Schmidt S.A."/>
            <person name="Borneman A.R."/>
        </authorList>
    </citation>
    <scope>NUCLEOTIDE SEQUENCE [LARGE SCALE GENOMIC DNA]</scope>
    <source>
        <strain evidence="3">cv. Chardonnay</strain>
        <tissue evidence="2">Leaf</tissue>
    </source>
</reference>
<dbReference type="PANTHER" id="PTHR34222">
    <property type="entry name" value="GAG_PRE-INTEGRS DOMAIN-CONTAINING PROTEIN"/>
    <property type="match status" value="1"/>
</dbReference>
<dbReference type="SUPFAM" id="SSF57756">
    <property type="entry name" value="Retrovirus zinc finger-like domains"/>
    <property type="match status" value="1"/>
</dbReference>
<proteinExistence type="predicted"/>
<feature type="compositionally biased region" description="Low complexity" evidence="1">
    <location>
        <begin position="197"/>
        <end position="220"/>
    </location>
</feature>
<name>A0A438KJQ4_VITVI</name>
<dbReference type="GO" id="GO:0008270">
    <property type="term" value="F:zinc ion binding"/>
    <property type="evidence" value="ECO:0007669"/>
    <property type="project" value="InterPro"/>
</dbReference>
<feature type="compositionally biased region" description="Low complexity" evidence="1">
    <location>
        <begin position="139"/>
        <end position="155"/>
    </location>
</feature>
<feature type="region of interest" description="Disordered" evidence="1">
    <location>
        <begin position="138"/>
        <end position="168"/>
    </location>
</feature>
<evidence type="ECO:0000313" key="2">
    <source>
        <dbReference type="EMBL" id="RVX21435.1"/>
    </source>
</evidence>
<dbReference type="InterPro" id="IPR036875">
    <property type="entry name" value="Znf_CCHC_sf"/>
</dbReference>
<comment type="caution">
    <text evidence="2">The sequence shown here is derived from an EMBL/GenBank/DDBJ whole genome shotgun (WGS) entry which is preliminary data.</text>
</comment>
<dbReference type="EMBL" id="QGNW01000005">
    <property type="protein sequence ID" value="RVX21435.1"/>
    <property type="molecule type" value="Genomic_DNA"/>
</dbReference>
<accession>A0A438KJQ4</accession>
<dbReference type="AlphaFoldDB" id="A0A438KJQ4"/>
<protein>
    <recommendedName>
        <fullName evidence="4">Retrovirus-related Pol polyprotein from transposon RE2</fullName>
    </recommendedName>
</protein>
<evidence type="ECO:0000256" key="1">
    <source>
        <dbReference type="SAM" id="MobiDB-lite"/>
    </source>
</evidence>
<evidence type="ECO:0000313" key="3">
    <source>
        <dbReference type="Proteomes" id="UP000288805"/>
    </source>
</evidence>
<organism evidence="2 3">
    <name type="scientific">Vitis vinifera</name>
    <name type="common">Grape</name>
    <dbReference type="NCBI Taxonomy" id="29760"/>
    <lineage>
        <taxon>Eukaryota</taxon>
        <taxon>Viridiplantae</taxon>
        <taxon>Streptophyta</taxon>
        <taxon>Embryophyta</taxon>
        <taxon>Tracheophyta</taxon>
        <taxon>Spermatophyta</taxon>
        <taxon>Magnoliopsida</taxon>
        <taxon>eudicotyledons</taxon>
        <taxon>Gunneridae</taxon>
        <taxon>Pentapetalae</taxon>
        <taxon>rosids</taxon>
        <taxon>Vitales</taxon>
        <taxon>Vitaceae</taxon>
        <taxon>Viteae</taxon>
        <taxon>Vitis</taxon>
    </lineage>
</organism>